<evidence type="ECO:0000256" key="2">
    <source>
        <dbReference type="SAM" id="SignalP"/>
    </source>
</evidence>
<feature type="signal peptide" evidence="2">
    <location>
        <begin position="1"/>
        <end position="18"/>
    </location>
</feature>
<feature type="region of interest" description="Disordered" evidence="1">
    <location>
        <begin position="457"/>
        <end position="486"/>
    </location>
</feature>
<evidence type="ECO:0000256" key="1">
    <source>
        <dbReference type="SAM" id="MobiDB-lite"/>
    </source>
</evidence>
<feature type="compositionally biased region" description="Basic and acidic residues" evidence="1">
    <location>
        <begin position="465"/>
        <end position="477"/>
    </location>
</feature>
<proteinExistence type="predicted"/>
<comment type="caution">
    <text evidence="3">The sequence shown here is derived from an EMBL/GenBank/DDBJ whole genome shotgun (WGS) entry which is preliminary data.</text>
</comment>
<dbReference type="EMBL" id="JAFIMR010000021">
    <property type="protein sequence ID" value="KAI1865687.1"/>
    <property type="molecule type" value="Genomic_DNA"/>
</dbReference>
<evidence type="ECO:0000313" key="3">
    <source>
        <dbReference type="EMBL" id="KAI1865687.1"/>
    </source>
</evidence>
<evidence type="ECO:0000313" key="4">
    <source>
        <dbReference type="Proteomes" id="UP000829685"/>
    </source>
</evidence>
<gene>
    <name evidence="3" type="ORF">JX265_008010</name>
</gene>
<dbReference type="Proteomes" id="UP000829685">
    <property type="component" value="Unassembled WGS sequence"/>
</dbReference>
<feature type="chain" id="PRO_5040112125" evidence="2">
    <location>
        <begin position="19"/>
        <end position="486"/>
    </location>
</feature>
<protein>
    <submittedName>
        <fullName evidence="3">Uncharacterized protein</fullName>
    </submittedName>
</protein>
<name>A0A9P9WIZ1_9PEZI</name>
<accession>A0A9P9WIZ1</accession>
<organism evidence="3 4">
    <name type="scientific">Neoarthrinium moseri</name>
    <dbReference type="NCBI Taxonomy" id="1658444"/>
    <lineage>
        <taxon>Eukaryota</taxon>
        <taxon>Fungi</taxon>
        <taxon>Dikarya</taxon>
        <taxon>Ascomycota</taxon>
        <taxon>Pezizomycotina</taxon>
        <taxon>Sordariomycetes</taxon>
        <taxon>Xylariomycetidae</taxon>
        <taxon>Amphisphaeriales</taxon>
        <taxon>Apiosporaceae</taxon>
        <taxon>Neoarthrinium</taxon>
    </lineage>
</organism>
<keyword evidence="4" id="KW-1185">Reference proteome</keyword>
<reference evidence="3" key="1">
    <citation type="submission" date="2021-03" db="EMBL/GenBank/DDBJ databases">
        <title>Revisited historic fungal species revealed as producer of novel bioactive compounds through whole genome sequencing and comparative genomics.</title>
        <authorList>
            <person name="Vignolle G.A."/>
            <person name="Hochenegger N."/>
            <person name="Mach R.L."/>
            <person name="Mach-Aigner A.R."/>
            <person name="Javad Rahimi M."/>
            <person name="Salim K.A."/>
            <person name="Chan C.M."/>
            <person name="Lim L.B.L."/>
            <person name="Cai F."/>
            <person name="Druzhinina I.S."/>
            <person name="U'Ren J.M."/>
            <person name="Derntl C."/>
        </authorList>
    </citation>
    <scope>NUCLEOTIDE SEQUENCE</scope>
    <source>
        <strain evidence="3">TUCIM 5799</strain>
    </source>
</reference>
<keyword evidence="2" id="KW-0732">Signal</keyword>
<sequence length="486" mass="49623">MGWTVAIIANLFFLQGFTKPIENQLIPRNGANGAGSVRQAIPLLKRDADRSFDLGFQVKDQTLFSGSWEPLAGQTVGLSLKCVDCRTWGTLDASATFPEDVGDLLGDLADFNPLNDVEVSVDFKGVGALFDLTATAALEGTVKIPLFKSESPLGIAVPNFQVGLVFTVDLVLGLSGEANVGGGFQVSIPDGSTFKLPLDPGKDHTAKFDGVSTALLPLSAEVPANVTLALQLGVSAGVDFKGGIVDATALAGAFINIPEVIIGEQFSTANSCIPAFALVDINAGVFVDIGADIGSIELPGINPTVSTTLFAASTSTCFGAGPSTSPTVVAAPDCPVDLVTKIITTSPAQSLVACAVSAVNCPASLTQNVLVQGAQTVTTASCPTTIRANTTSVAHTVVATSDVVTLSPMKTPIISTLSVGSSVTVPAPTITASPSATSPNAQKGAIGTITMTVPCASGTTTASRGPKDKAHLAREEPWSWPTLRVA</sequence>
<dbReference type="AlphaFoldDB" id="A0A9P9WIZ1"/>